<dbReference type="InterPro" id="IPR001173">
    <property type="entry name" value="Glyco_trans_2-like"/>
</dbReference>
<organism evidence="2 3">
    <name type="scientific">Pegethrix bostrychoides GSE-TBD4-15B</name>
    <dbReference type="NCBI Taxonomy" id="2839662"/>
    <lineage>
        <taxon>Bacteria</taxon>
        <taxon>Bacillati</taxon>
        <taxon>Cyanobacteriota</taxon>
        <taxon>Cyanophyceae</taxon>
        <taxon>Oculatellales</taxon>
        <taxon>Oculatellaceae</taxon>
        <taxon>Pegethrix</taxon>
    </lineage>
</organism>
<evidence type="ECO:0000313" key="3">
    <source>
        <dbReference type="Proteomes" id="UP000707356"/>
    </source>
</evidence>
<comment type="caution">
    <text evidence="2">The sequence shown here is derived from an EMBL/GenBank/DDBJ whole genome shotgun (WGS) entry which is preliminary data.</text>
</comment>
<dbReference type="GO" id="GO:0044010">
    <property type="term" value="P:single-species biofilm formation"/>
    <property type="evidence" value="ECO:0007669"/>
    <property type="project" value="TreeGrafter"/>
</dbReference>
<dbReference type="PANTHER" id="PTHR43685:SF2">
    <property type="entry name" value="GLYCOSYLTRANSFERASE 2-LIKE DOMAIN-CONTAINING PROTEIN"/>
    <property type="match status" value="1"/>
</dbReference>
<dbReference type="EC" id="2.4.-.-" evidence="2"/>
<dbReference type="GO" id="GO:0016757">
    <property type="term" value="F:glycosyltransferase activity"/>
    <property type="evidence" value="ECO:0007669"/>
    <property type="project" value="UniProtKB-KW"/>
</dbReference>
<dbReference type="InterPro" id="IPR029044">
    <property type="entry name" value="Nucleotide-diphossugar_trans"/>
</dbReference>
<protein>
    <submittedName>
        <fullName evidence="2">Glycosyltransferase</fullName>
        <ecNumber evidence="2">2.4.-.-</ecNumber>
    </submittedName>
</protein>
<name>A0A951U390_9CYAN</name>
<accession>A0A951U390</accession>
<dbReference type="PANTHER" id="PTHR43685">
    <property type="entry name" value="GLYCOSYLTRANSFERASE"/>
    <property type="match status" value="1"/>
</dbReference>
<gene>
    <name evidence="2" type="ORF">KME07_01735</name>
</gene>
<reference evidence="2" key="2">
    <citation type="journal article" date="2022" name="Microbiol. Resour. Announc.">
        <title>Metagenome Sequencing to Explore Phylogenomics of Terrestrial Cyanobacteria.</title>
        <authorList>
            <person name="Ward R.D."/>
            <person name="Stajich J.E."/>
            <person name="Johansen J.R."/>
            <person name="Huntemann M."/>
            <person name="Clum A."/>
            <person name="Foster B."/>
            <person name="Foster B."/>
            <person name="Roux S."/>
            <person name="Palaniappan K."/>
            <person name="Varghese N."/>
            <person name="Mukherjee S."/>
            <person name="Reddy T.B.K."/>
            <person name="Daum C."/>
            <person name="Copeland A."/>
            <person name="Chen I.A."/>
            <person name="Ivanova N.N."/>
            <person name="Kyrpides N.C."/>
            <person name="Shapiro N."/>
            <person name="Eloe-Fadrosh E.A."/>
            <person name="Pietrasiak N."/>
        </authorList>
    </citation>
    <scope>NUCLEOTIDE SEQUENCE</scope>
    <source>
        <strain evidence="2">GSE-TBD4-15B</strain>
    </source>
</reference>
<keyword evidence="2" id="KW-0328">Glycosyltransferase</keyword>
<dbReference type="SUPFAM" id="SSF53448">
    <property type="entry name" value="Nucleotide-diphospho-sugar transferases"/>
    <property type="match status" value="1"/>
</dbReference>
<dbReference type="EMBL" id="JAHHHV010000006">
    <property type="protein sequence ID" value="MBW4464146.1"/>
    <property type="molecule type" value="Genomic_DNA"/>
</dbReference>
<proteinExistence type="predicted"/>
<evidence type="ECO:0000313" key="2">
    <source>
        <dbReference type="EMBL" id="MBW4464146.1"/>
    </source>
</evidence>
<feature type="domain" description="Glycosyltransferase 2-like" evidence="1">
    <location>
        <begin position="9"/>
        <end position="171"/>
    </location>
</feature>
<dbReference type="Proteomes" id="UP000707356">
    <property type="component" value="Unassembled WGS sequence"/>
</dbReference>
<evidence type="ECO:0000259" key="1">
    <source>
        <dbReference type="Pfam" id="PF00535"/>
    </source>
</evidence>
<dbReference type="AlphaFoldDB" id="A0A951U390"/>
<dbReference type="Pfam" id="PF00535">
    <property type="entry name" value="Glycos_transf_2"/>
    <property type="match status" value="1"/>
</dbReference>
<sequence length="310" mass="35006">MNRPNHSVSVIIPCHNGEQFLTEAVESVLAQTVVADEIIVVDDGSTDATPQIVSRYPQLRYLRQAQQGVSRSRNTAAAASQGDYIVFLDHDDRLLPQALELGLAAFAARPQSGFVFGLCRNIDVKGELIEHAQLSALEQHYEPPYYPKLLQGDSIHPPARLMIQRQAFEAIGGFDPSLTVAEDYDLYLRLAAAYPGFCHNQPVVEYRNRDDSVSHRVRSTQHLLASLQVLDKQKPKLQDSPEYEIAYQQGRVHWQKVYSPYLLFDLIKYLKAGQMKLTLSSLLLTLRYRPQSFLEYGLIRLGLRKMPGAL</sequence>
<dbReference type="Gene3D" id="3.90.550.10">
    <property type="entry name" value="Spore Coat Polysaccharide Biosynthesis Protein SpsA, Chain A"/>
    <property type="match status" value="1"/>
</dbReference>
<keyword evidence="2" id="KW-0808">Transferase</keyword>
<reference evidence="2" key="1">
    <citation type="submission" date="2021-05" db="EMBL/GenBank/DDBJ databases">
        <authorList>
            <person name="Pietrasiak N."/>
            <person name="Ward R."/>
            <person name="Stajich J.E."/>
            <person name="Kurbessoian T."/>
        </authorList>
    </citation>
    <scope>NUCLEOTIDE SEQUENCE</scope>
    <source>
        <strain evidence="2">GSE-TBD4-15B</strain>
    </source>
</reference>
<dbReference type="InterPro" id="IPR050834">
    <property type="entry name" value="Glycosyltransf_2"/>
</dbReference>